<proteinExistence type="predicted"/>
<reference evidence="1" key="1">
    <citation type="submission" date="2021-12" db="EMBL/GenBank/DDBJ databases">
        <authorList>
            <person name="Cha I.-T."/>
            <person name="Lee K.-E."/>
            <person name="Park S.-J."/>
        </authorList>
    </citation>
    <scope>NUCLEOTIDE SEQUENCE</scope>
    <source>
        <strain evidence="1">YSM-43</strain>
    </source>
</reference>
<protein>
    <submittedName>
        <fullName evidence="1">Uncharacterized protein</fullName>
    </submittedName>
</protein>
<evidence type="ECO:0000313" key="2">
    <source>
        <dbReference type="EMBL" id="UOX34293.1"/>
    </source>
</evidence>
<accession>A0ABY4HN51</accession>
<sequence>MNVFKFLSDNSPVEFGLLGNKKNEWVIGTMRSNTVGAMLEKVKGFDFKNLTTHIHSHGENNQHAFRPSRNDVYIAKQIRSFNPSAAVNIYMPQLNMKNWNKAFPNQKINYNPDKMYKVITN</sequence>
<gene>
    <name evidence="1" type="ORF">LXD69_01925</name>
    <name evidence="2" type="ORF">LXD69_01960</name>
</gene>
<reference evidence="1" key="2">
    <citation type="submission" date="2022-04" db="EMBL/GenBank/DDBJ databases">
        <title>Complete Genome Sequence of Flavobacterium sediminilitoris YSM-43, Isolated from a Tidal Sediment.</title>
        <authorList>
            <person name="Lee P.A."/>
        </authorList>
    </citation>
    <scope>NUCLEOTIDE SEQUENCE</scope>
    <source>
        <strain evidence="1">YSM-43</strain>
    </source>
</reference>
<organism evidence="1 3">
    <name type="scientific">Flavobacterium sediminilitoris</name>
    <dbReference type="NCBI Taxonomy" id="2024526"/>
    <lineage>
        <taxon>Bacteria</taxon>
        <taxon>Pseudomonadati</taxon>
        <taxon>Bacteroidota</taxon>
        <taxon>Flavobacteriia</taxon>
        <taxon>Flavobacteriales</taxon>
        <taxon>Flavobacteriaceae</taxon>
        <taxon>Flavobacterium</taxon>
    </lineage>
</organism>
<dbReference type="EMBL" id="CP090145">
    <property type="protein sequence ID" value="UOX34293.1"/>
    <property type="molecule type" value="Genomic_DNA"/>
</dbReference>
<dbReference type="InterPro" id="IPR028218">
    <property type="entry name" value="Toxin-JAB1"/>
</dbReference>
<dbReference type="Pfam" id="PF15659">
    <property type="entry name" value="Toxin-JAB1"/>
    <property type="match status" value="1"/>
</dbReference>
<dbReference type="Proteomes" id="UP000830454">
    <property type="component" value="Chromosome"/>
</dbReference>
<name>A0ABY4HN51_9FLAO</name>
<keyword evidence="3" id="KW-1185">Reference proteome</keyword>
<evidence type="ECO:0000313" key="1">
    <source>
        <dbReference type="EMBL" id="UOX34286.1"/>
    </source>
</evidence>
<dbReference type="EMBL" id="CP090145">
    <property type="protein sequence ID" value="UOX34286.1"/>
    <property type="molecule type" value="Genomic_DNA"/>
</dbReference>
<evidence type="ECO:0000313" key="3">
    <source>
        <dbReference type="Proteomes" id="UP000830454"/>
    </source>
</evidence>